<dbReference type="Gramene" id="Pp3c16_7330V3.2">
    <property type="protein sequence ID" value="Pp3c16_7330V3.2"/>
    <property type="gene ID" value="Pp3c16_7330"/>
</dbReference>
<evidence type="ECO:0000313" key="3">
    <source>
        <dbReference type="Proteomes" id="UP000006727"/>
    </source>
</evidence>
<dbReference type="Proteomes" id="UP000006727">
    <property type="component" value="Chromosome 16"/>
</dbReference>
<feature type="compositionally biased region" description="Polar residues" evidence="1">
    <location>
        <begin position="1"/>
        <end position="11"/>
    </location>
</feature>
<dbReference type="EnsemblPlants" id="Pp3c16_7330V3.2">
    <property type="protein sequence ID" value="Pp3c16_7330V3.2"/>
    <property type="gene ID" value="Pp3c16_7330"/>
</dbReference>
<reference evidence="2" key="3">
    <citation type="submission" date="2020-12" db="UniProtKB">
        <authorList>
            <consortium name="EnsemblPlants"/>
        </authorList>
    </citation>
    <scope>IDENTIFICATION</scope>
</reference>
<keyword evidence="3" id="KW-1185">Reference proteome</keyword>
<name>A0A7I4B7A2_PHYPA</name>
<reference evidence="2 3" key="2">
    <citation type="journal article" date="2018" name="Plant J.">
        <title>The Physcomitrella patens chromosome-scale assembly reveals moss genome structure and evolution.</title>
        <authorList>
            <person name="Lang D."/>
            <person name="Ullrich K.K."/>
            <person name="Murat F."/>
            <person name="Fuchs J."/>
            <person name="Jenkins J."/>
            <person name="Haas F.B."/>
            <person name="Piednoel M."/>
            <person name="Gundlach H."/>
            <person name="Van Bel M."/>
            <person name="Meyberg R."/>
            <person name="Vives C."/>
            <person name="Morata J."/>
            <person name="Symeonidi A."/>
            <person name="Hiss M."/>
            <person name="Muchero W."/>
            <person name="Kamisugi Y."/>
            <person name="Saleh O."/>
            <person name="Blanc G."/>
            <person name="Decker E.L."/>
            <person name="van Gessel N."/>
            <person name="Grimwood J."/>
            <person name="Hayes R.D."/>
            <person name="Graham S.W."/>
            <person name="Gunter L.E."/>
            <person name="McDaniel S.F."/>
            <person name="Hoernstein S.N.W."/>
            <person name="Larsson A."/>
            <person name="Li F.W."/>
            <person name="Perroud P.F."/>
            <person name="Phillips J."/>
            <person name="Ranjan P."/>
            <person name="Rokshar D.S."/>
            <person name="Rothfels C.J."/>
            <person name="Schneider L."/>
            <person name="Shu S."/>
            <person name="Stevenson D.W."/>
            <person name="Thummler F."/>
            <person name="Tillich M."/>
            <person name="Villarreal Aguilar J.C."/>
            <person name="Widiez T."/>
            <person name="Wong G.K."/>
            <person name="Wymore A."/>
            <person name="Zhang Y."/>
            <person name="Zimmer A.D."/>
            <person name="Quatrano R.S."/>
            <person name="Mayer K.F.X."/>
            <person name="Goodstein D."/>
            <person name="Casacuberta J.M."/>
            <person name="Vandepoele K."/>
            <person name="Reski R."/>
            <person name="Cuming A.C."/>
            <person name="Tuskan G.A."/>
            <person name="Maumus F."/>
            <person name="Salse J."/>
            <person name="Schmutz J."/>
            <person name="Rensing S.A."/>
        </authorList>
    </citation>
    <scope>NUCLEOTIDE SEQUENCE [LARGE SCALE GENOMIC DNA]</scope>
    <source>
        <strain evidence="2 3">cv. Gransden 2004</strain>
    </source>
</reference>
<sequence length="101" mass="11665">MHLTESRSLVSSHRRQVRSDHEDAVSPYPGYNFAVILFNLTRGKIEFGSIEVKAKHPHDNVVKEFRGHFKSFTIFNMWRCSSITSLPNKLDNLTFLTTLDV</sequence>
<evidence type="ECO:0000256" key="1">
    <source>
        <dbReference type="SAM" id="MobiDB-lite"/>
    </source>
</evidence>
<feature type="region of interest" description="Disordered" evidence="1">
    <location>
        <begin position="1"/>
        <end position="23"/>
    </location>
</feature>
<proteinExistence type="predicted"/>
<protein>
    <submittedName>
        <fullName evidence="2">Uncharacterized protein</fullName>
    </submittedName>
</protein>
<dbReference type="AlphaFoldDB" id="A0A7I4B7A2"/>
<accession>A0A7I4B7A2</accession>
<dbReference type="EMBL" id="ABEU02000016">
    <property type="status" value="NOT_ANNOTATED_CDS"/>
    <property type="molecule type" value="Genomic_DNA"/>
</dbReference>
<evidence type="ECO:0000313" key="2">
    <source>
        <dbReference type="EnsemblPlants" id="Pp3c16_7330V3.2"/>
    </source>
</evidence>
<organism evidence="2 3">
    <name type="scientific">Physcomitrium patens</name>
    <name type="common">Spreading-leaved earth moss</name>
    <name type="synonym">Physcomitrella patens</name>
    <dbReference type="NCBI Taxonomy" id="3218"/>
    <lineage>
        <taxon>Eukaryota</taxon>
        <taxon>Viridiplantae</taxon>
        <taxon>Streptophyta</taxon>
        <taxon>Embryophyta</taxon>
        <taxon>Bryophyta</taxon>
        <taxon>Bryophytina</taxon>
        <taxon>Bryopsida</taxon>
        <taxon>Funariidae</taxon>
        <taxon>Funariales</taxon>
        <taxon>Funariaceae</taxon>
        <taxon>Physcomitrium</taxon>
    </lineage>
</organism>
<reference evidence="2 3" key="1">
    <citation type="journal article" date="2008" name="Science">
        <title>The Physcomitrella genome reveals evolutionary insights into the conquest of land by plants.</title>
        <authorList>
            <person name="Rensing S."/>
            <person name="Lang D."/>
            <person name="Zimmer A."/>
            <person name="Terry A."/>
            <person name="Salamov A."/>
            <person name="Shapiro H."/>
            <person name="Nishiyama T."/>
            <person name="Perroud P.-F."/>
            <person name="Lindquist E."/>
            <person name="Kamisugi Y."/>
            <person name="Tanahashi T."/>
            <person name="Sakakibara K."/>
            <person name="Fujita T."/>
            <person name="Oishi K."/>
            <person name="Shin-I T."/>
            <person name="Kuroki Y."/>
            <person name="Toyoda A."/>
            <person name="Suzuki Y."/>
            <person name="Hashimoto A."/>
            <person name="Yamaguchi K."/>
            <person name="Sugano A."/>
            <person name="Kohara Y."/>
            <person name="Fujiyama A."/>
            <person name="Anterola A."/>
            <person name="Aoki S."/>
            <person name="Ashton N."/>
            <person name="Barbazuk W.B."/>
            <person name="Barker E."/>
            <person name="Bennetzen J."/>
            <person name="Bezanilla M."/>
            <person name="Blankenship R."/>
            <person name="Cho S.H."/>
            <person name="Dutcher S."/>
            <person name="Estelle M."/>
            <person name="Fawcett J.A."/>
            <person name="Gundlach H."/>
            <person name="Hanada K."/>
            <person name="Heyl A."/>
            <person name="Hicks K.A."/>
            <person name="Hugh J."/>
            <person name="Lohr M."/>
            <person name="Mayer K."/>
            <person name="Melkozernov A."/>
            <person name="Murata T."/>
            <person name="Nelson D."/>
            <person name="Pils B."/>
            <person name="Prigge M."/>
            <person name="Reiss B."/>
            <person name="Renner T."/>
            <person name="Rombauts S."/>
            <person name="Rushton P."/>
            <person name="Sanderfoot A."/>
            <person name="Schween G."/>
            <person name="Shiu S.-H."/>
            <person name="Stueber K."/>
            <person name="Theodoulou F.L."/>
            <person name="Tu H."/>
            <person name="Van de Peer Y."/>
            <person name="Verrier P.J."/>
            <person name="Waters E."/>
            <person name="Wood A."/>
            <person name="Yang L."/>
            <person name="Cove D."/>
            <person name="Cuming A."/>
            <person name="Hasebe M."/>
            <person name="Lucas S."/>
            <person name="Mishler D.B."/>
            <person name="Reski R."/>
            <person name="Grigoriev I."/>
            <person name="Quatrano R.S."/>
            <person name="Boore J.L."/>
        </authorList>
    </citation>
    <scope>NUCLEOTIDE SEQUENCE [LARGE SCALE GENOMIC DNA]</scope>
    <source>
        <strain evidence="2 3">cv. Gransden 2004</strain>
    </source>
</reference>
<dbReference type="InParanoid" id="A0A7I4B7A2"/>